<reference evidence="3" key="1">
    <citation type="submission" date="2022-11" db="UniProtKB">
        <authorList>
            <consortium name="WormBaseParasite"/>
        </authorList>
    </citation>
    <scope>IDENTIFICATION</scope>
</reference>
<dbReference type="Proteomes" id="UP000887565">
    <property type="component" value="Unplaced"/>
</dbReference>
<sequence length="429" mass="49692">MGRFELIVKMLFSGNNNKGSHLREAKIDQINVDIFALRKQFWNFIVNDGAQFHFRMQCANMDGYRHCSANCVHPLVVVRHRYVTSYPPVMPHGGQAYRLMGYRKRGVECSVDVQYSSGNSTYWNLELESRSFTKLNKNPALITDLLIPRGGYPNVNFNRGDRCAYHVGNSLYQDSHENFEQNSDYKEFLEFKKQKELQKQYQQFQQQAALQQPQPTQAITGLTQTLHQGQFTNQQPHKDYSSVDQRVNCPNVVLGRIFQMKAIADQTIVPVVQVLLPVVSSNEVYLLRDTDTLVEPKLWDKIYPEDSEGDPESISPANLINAFTTTSMAREAERKDQAQVPPDGNQGQVKEKESNQAKGLRKLKNFKLLYYYSKKEFLEKKMGIGTQNCQQAPKHEWVHTECHVKFGKPQEQQDNHFFFINYYNIKWVV</sequence>
<protein>
    <submittedName>
        <fullName evidence="3">Uncharacterized protein</fullName>
    </submittedName>
</protein>
<dbReference type="WBParaSite" id="nRc.2.0.1.t23108-RA">
    <property type="protein sequence ID" value="nRc.2.0.1.t23108-RA"/>
    <property type="gene ID" value="nRc.2.0.1.g23108"/>
</dbReference>
<accession>A0A915J9E8</accession>
<proteinExistence type="predicted"/>
<evidence type="ECO:0000256" key="1">
    <source>
        <dbReference type="SAM" id="MobiDB-lite"/>
    </source>
</evidence>
<feature type="region of interest" description="Disordered" evidence="1">
    <location>
        <begin position="330"/>
        <end position="355"/>
    </location>
</feature>
<dbReference type="AlphaFoldDB" id="A0A915J9E8"/>
<organism evidence="2 3">
    <name type="scientific">Romanomermis culicivorax</name>
    <name type="common">Nematode worm</name>
    <dbReference type="NCBI Taxonomy" id="13658"/>
    <lineage>
        <taxon>Eukaryota</taxon>
        <taxon>Metazoa</taxon>
        <taxon>Ecdysozoa</taxon>
        <taxon>Nematoda</taxon>
        <taxon>Enoplea</taxon>
        <taxon>Dorylaimia</taxon>
        <taxon>Mermithida</taxon>
        <taxon>Mermithoidea</taxon>
        <taxon>Mermithidae</taxon>
        <taxon>Romanomermis</taxon>
    </lineage>
</organism>
<keyword evidence="2" id="KW-1185">Reference proteome</keyword>
<evidence type="ECO:0000313" key="2">
    <source>
        <dbReference type="Proteomes" id="UP000887565"/>
    </source>
</evidence>
<name>A0A915J9E8_ROMCU</name>
<evidence type="ECO:0000313" key="3">
    <source>
        <dbReference type="WBParaSite" id="nRc.2.0.1.t23108-RA"/>
    </source>
</evidence>